<dbReference type="EMBL" id="LR796480">
    <property type="protein sequence ID" value="CAB4147221.1"/>
    <property type="molecule type" value="Genomic_DNA"/>
</dbReference>
<gene>
    <name evidence="1" type="ORF">UFOVP516_18</name>
</gene>
<sequence>MIRQVIQLLQMDDWLNAGEFTEIAKGKYQLPTTLKGATKKIKRLWQSKR</sequence>
<name>A0A6J5MMM4_9CAUD</name>
<evidence type="ECO:0000313" key="1">
    <source>
        <dbReference type="EMBL" id="CAB4147221.1"/>
    </source>
</evidence>
<accession>A0A6J5MMM4</accession>
<organism evidence="1">
    <name type="scientific">uncultured Caudovirales phage</name>
    <dbReference type="NCBI Taxonomy" id="2100421"/>
    <lineage>
        <taxon>Viruses</taxon>
        <taxon>Duplodnaviria</taxon>
        <taxon>Heunggongvirae</taxon>
        <taxon>Uroviricota</taxon>
        <taxon>Caudoviricetes</taxon>
        <taxon>Peduoviridae</taxon>
        <taxon>Maltschvirus</taxon>
        <taxon>Maltschvirus maltsch</taxon>
    </lineage>
</organism>
<reference evidence="1" key="1">
    <citation type="submission" date="2020-04" db="EMBL/GenBank/DDBJ databases">
        <authorList>
            <person name="Chiriac C."/>
            <person name="Salcher M."/>
            <person name="Ghai R."/>
            <person name="Kavagutti S V."/>
        </authorList>
    </citation>
    <scope>NUCLEOTIDE SEQUENCE</scope>
</reference>
<protein>
    <submittedName>
        <fullName evidence="1">Uncharacterized protein</fullName>
    </submittedName>
</protein>
<proteinExistence type="predicted"/>